<sequence length="51" mass="5557">AQTLDEIASPGRAIARSRTADAGARQRARADGAQHREFGRLRRCAGRKPAR</sequence>
<evidence type="ECO:0000313" key="2">
    <source>
        <dbReference type="EMBL" id="CAA9523981.1"/>
    </source>
</evidence>
<reference evidence="2" key="1">
    <citation type="submission" date="2020-02" db="EMBL/GenBank/DDBJ databases">
        <authorList>
            <person name="Meier V. D."/>
        </authorList>
    </citation>
    <scope>NUCLEOTIDE SEQUENCE</scope>
    <source>
        <strain evidence="2">AVDCRST_MAG23</strain>
    </source>
</reference>
<feature type="non-terminal residue" evidence="2">
    <location>
        <position position="51"/>
    </location>
</feature>
<name>A0A6J4TI00_9SPHN</name>
<proteinExistence type="predicted"/>
<gene>
    <name evidence="2" type="ORF">AVDCRST_MAG23-277</name>
</gene>
<feature type="non-terminal residue" evidence="2">
    <location>
        <position position="1"/>
    </location>
</feature>
<dbReference type="EMBL" id="CADCWD010000016">
    <property type="protein sequence ID" value="CAA9523981.1"/>
    <property type="molecule type" value="Genomic_DNA"/>
</dbReference>
<evidence type="ECO:0000256" key="1">
    <source>
        <dbReference type="SAM" id="MobiDB-lite"/>
    </source>
</evidence>
<feature type="region of interest" description="Disordered" evidence="1">
    <location>
        <begin position="16"/>
        <end position="36"/>
    </location>
</feature>
<organism evidence="2">
    <name type="scientific">uncultured Sphingosinicella sp</name>
    <dbReference type="NCBI Taxonomy" id="478748"/>
    <lineage>
        <taxon>Bacteria</taxon>
        <taxon>Pseudomonadati</taxon>
        <taxon>Pseudomonadota</taxon>
        <taxon>Alphaproteobacteria</taxon>
        <taxon>Sphingomonadales</taxon>
        <taxon>Sphingosinicellaceae</taxon>
        <taxon>Sphingosinicella</taxon>
        <taxon>environmental samples</taxon>
    </lineage>
</organism>
<accession>A0A6J4TI00</accession>
<dbReference type="AlphaFoldDB" id="A0A6J4TI00"/>
<protein>
    <submittedName>
        <fullName evidence="2">Uncharacterized protein</fullName>
    </submittedName>
</protein>